<name>A0A4Q5ARX6_9BIFI</name>
<dbReference type="AlphaFoldDB" id="A0A4Q5ARX6"/>
<proteinExistence type="predicted"/>
<gene>
    <name evidence="2" type="ORF">PG2003B_1579</name>
</gene>
<evidence type="ECO:0000313" key="3">
    <source>
        <dbReference type="Proteomes" id="UP000292382"/>
    </source>
</evidence>
<dbReference type="Proteomes" id="UP000292382">
    <property type="component" value="Unassembled WGS sequence"/>
</dbReference>
<protein>
    <recommendedName>
        <fullName evidence="4">Lipoprotein</fullName>
    </recommendedName>
</protein>
<evidence type="ECO:0008006" key="4">
    <source>
        <dbReference type="Google" id="ProtNLM"/>
    </source>
</evidence>
<feature type="chain" id="PRO_5039730000" description="Lipoprotein" evidence="1">
    <location>
        <begin position="35"/>
        <end position="190"/>
    </location>
</feature>
<sequence length="190" mass="20145">MGVPLLGKLIACQTATVRCLAMTALLSVLLFNGAACGRASPQSTVTASMPQETNTADGHVLPNQQVAQLNESIRTVNGEPEMIVAEARPSYRVSNGTVTMMTIRDESASSQPAGIYTLTTQCIGTGELDVRFTMGDQTVQDVMRCSAGSISNGTMSLDVDETDRVVVEIAPSDGAKAEIAYRIDATDRRQ</sequence>
<comment type="caution">
    <text evidence="2">The sequence shown here is derived from an EMBL/GenBank/DDBJ whole genome shotgun (WGS) entry which is preliminary data.</text>
</comment>
<accession>A0A4Q5ARX6</accession>
<keyword evidence="1" id="KW-0732">Signal</keyword>
<dbReference type="EMBL" id="RYUW01000021">
    <property type="protein sequence ID" value="RYQ35175.1"/>
    <property type="molecule type" value="Genomic_DNA"/>
</dbReference>
<organism evidence="2 3">
    <name type="scientific">Bifidobacterium pseudolongum subsp. globosum</name>
    <dbReference type="NCBI Taxonomy" id="1690"/>
    <lineage>
        <taxon>Bacteria</taxon>
        <taxon>Bacillati</taxon>
        <taxon>Actinomycetota</taxon>
        <taxon>Actinomycetes</taxon>
        <taxon>Bifidobacteriales</taxon>
        <taxon>Bifidobacteriaceae</taxon>
        <taxon>Bifidobacterium</taxon>
    </lineage>
</organism>
<evidence type="ECO:0000256" key="1">
    <source>
        <dbReference type="SAM" id="SignalP"/>
    </source>
</evidence>
<feature type="signal peptide" evidence="1">
    <location>
        <begin position="1"/>
        <end position="34"/>
    </location>
</feature>
<reference evidence="2 3" key="1">
    <citation type="submission" date="2018-12" db="EMBL/GenBank/DDBJ databases">
        <title>Unveiling genomic diversity among members of the Bifidobacterium pseudolongum species, a widely distributed gut commensal of the animal kingdom.</title>
        <authorList>
            <person name="Lugli G.A."/>
            <person name="Duranti S."/>
            <person name="Albert K."/>
            <person name="Mancabelli L."/>
            <person name="Napoli S."/>
            <person name="Viappiani A."/>
            <person name="Anzalone R."/>
            <person name="Longhi G."/>
            <person name="Milani C."/>
            <person name="Turroni F."/>
            <person name="Alessandri G."/>
            <person name="Sela D.A."/>
            <person name="Van Sinderen D."/>
            <person name="Ventura M."/>
        </authorList>
    </citation>
    <scope>NUCLEOTIDE SEQUENCE [LARGE SCALE GENOMIC DNA]</scope>
    <source>
        <strain evidence="2 3">2003B</strain>
    </source>
</reference>
<evidence type="ECO:0000313" key="2">
    <source>
        <dbReference type="EMBL" id="RYQ35175.1"/>
    </source>
</evidence>